<dbReference type="InterPro" id="IPR000836">
    <property type="entry name" value="PRTase_dom"/>
</dbReference>
<evidence type="ECO:0000256" key="6">
    <source>
        <dbReference type="NCBIfam" id="TIGR01744"/>
    </source>
</evidence>
<dbReference type="InterPro" id="IPR010079">
    <property type="entry name" value="Xanthine_PRibTrfase"/>
</dbReference>
<name>A0A2N5N507_9BACL</name>
<feature type="binding site" evidence="5">
    <location>
        <position position="178"/>
    </location>
    <ligand>
        <name>xanthine</name>
        <dbReference type="ChEBI" id="CHEBI:17712"/>
    </ligand>
</feature>
<feature type="domain" description="Phosphoribosyltransferase" evidence="7">
    <location>
        <begin position="55"/>
        <end position="178"/>
    </location>
</feature>
<evidence type="ECO:0000256" key="2">
    <source>
        <dbReference type="ARBA" id="ARBA00022676"/>
    </source>
</evidence>
<comment type="caution">
    <text evidence="8">The sequence shown here is derived from an EMBL/GenBank/DDBJ whole genome shotgun (WGS) entry which is preliminary data.</text>
</comment>
<evidence type="ECO:0000256" key="5">
    <source>
        <dbReference type="HAMAP-Rule" id="MF_01184"/>
    </source>
</evidence>
<feature type="binding site" evidence="5">
    <location>
        <begin position="150"/>
        <end position="154"/>
    </location>
    <ligand>
        <name>5-phospho-alpha-D-ribose 1-diphosphate</name>
        <dbReference type="ChEBI" id="CHEBI:58017"/>
    </ligand>
</feature>
<keyword evidence="9" id="KW-1185">Reference proteome</keyword>
<comment type="pathway">
    <text evidence="5">Purine metabolism; XMP biosynthesis via salvage pathway; XMP from xanthine: step 1/1.</text>
</comment>
<keyword evidence="1 5" id="KW-0963">Cytoplasm</keyword>
<comment type="similarity">
    <text evidence="5">Belongs to the purine/pyrimidine phosphoribosyltransferase family. Xpt subfamily.</text>
</comment>
<dbReference type="GO" id="GO:0046110">
    <property type="term" value="P:xanthine metabolic process"/>
    <property type="evidence" value="ECO:0007669"/>
    <property type="project" value="UniProtKB-UniRule"/>
</dbReference>
<dbReference type="InterPro" id="IPR029057">
    <property type="entry name" value="PRTase-like"/>
</dbReference>
<feature type="binding site" evidence="5">
    <location>
        <position position="49"/>
    </location>
    <ligand>
        <name>xanthine</name>
        <dbReference type="ChEBI" id="CHEBI:17712"/>
    </ligand>
</feature>
<dbReference type="SUPFAM" id="SSF53271">
    <property type="entry name" value="PRTase-like"/>
    <property type="match status" value="1"/>
</dbReference>
<evidence type="ECO:0000313" key="8">
    <source>
        <dbReference type="EMBL" id="PLT45390.1"/>
    </source>
</evidence>
<dbReference type="GO" id="GO:0000310">
    <property type="term" value="F:xanthine phosphoribosyltransferase activity"/>
    <property type="evidence" value="ECO:0007669"/>
    <property type="project" value="UniProtKB-UniRule"/>
</dbReference>
<dbReference type="PANTHER" id="PTHR43864">
    <property type="entry name" value="HYPOXANTHINE/GUANINE PHOSPHORIBOSYLTRANSFERASE"/>
    <property type="match status" value="1"/>
</dbReference>
<dbReference type="NCBIfam" id="NF006671">
    <property type="entry name" value="PRK09219.1"/>
    <property type="match status" value="1"/>
</dbReference>
<dbReference type="CDD" id="cd06223">
    <property type="entry name" value="PRTases_typeI"/>
    <property type="match status" value="1"/>
</dbReference>
<comment type="function">
    <text evidence="5">Converts the preformed base xanthine, a product of nucleic acid breakdown, to xanthosine 5'-monophosphate (XMP), so it can be reused for RNA or DNA synthesis.</text>
</comment>
<dbReference type="EMBL" id="NFEZ01000004">
    <property type="protein sequence ID" value="PLT45390.1"/>
    <property type="molecule type" value="Genomic_DNA"/>
</dbReference>
<organism evidence="8 9">
    <name type="scientific">Paenibacillus pasadenensis</name>
    <dbReference type="NCBI Taxonomy" id="217090"/>
    <lineage>
        <taxon>Bacteria</taxon>
        <taxon>Bacillati</taxon>
        <taxon>Bacillota</taxon>
        <taxon>Bacilli</taxon>
        <taxon>Bacillales</taxon>
        <taxon>Paenibacillaceae</taxon>
        <taxon>Paenibacillus</taxon>
    </lineage>
</organism>
<evidence type="ECO:0000259" key="7">
    <source>
        <dbReference type="Pfam" id="PF00156"/>
    </source>
</evidence>
<dbReference type="HAMAP" id="MF_01184">
    <property type="entry name" value="XPRTase"/>
    <property type="match status" value="1"/>
</dbReference>
<dbReference type="NCBIfam" id="TIGR01744">
    <property type="entry name" value="XPRTase"/>
    <property type="match status" value="1"/>
</dbReference>
<dbReference type="Gene3D" id="3.40.50.2020">
    <property type="match status" value="1"/>
</dbReference>
<evidence type="ECO:0000256" key="3">
    <source>
        <dbReference type="ARBA" id="ARBA00022679"/>
    </source>
</evidence>
<dbReference type="PANTHER" id="PTHR43864:SF1">
    <property type="entry name" value="XANTHINE PHOSPHORIBOSYLTRANSFERASE"/>
    <property type="match status" value="1"/>
</dbReference>
<dbReference type="AlphaFoldDB" id="A0A2N5N507"/>
<sequence>MQERPGYDNLTERIPQGRDQADMEMLKNRILQDASILSADVVKLDAILNHQVDPALTMEMGREFARLFREAGATKVITVESSGIPVAFATALELNVPLLFARRKKTLIADPDHYSERVPSFTKGIVTDLMVSKSLLSPEDRLLFIDDIIANGDAARGLVRIIERSGAELVGFGVVIEKCFQAGASTLREQGIRVEPLVRIRSLEGGSIVFEE</sequence>
<keyword evidence="3 5" id="KW-0808">Transferase</keyword>
<comment type="subunit">
    <text evidence="5">Homodimer.</text>
</comment>
<comment type="caution">
    <text evidence="5">Lacks conserved residue(s) required for the propagation of feature annotation.</text>
</comment>
<dbReference type="InterPro" id="IPR050118">
    <property type="entry name" value="Pur/Pyrimidine_PRTase"/>
</dbReference>
<keyword evidence="4 5" id="KW-0660">Purine salvage</keyword>
<dbReference type="UniPathway" id="UPA00602">
    <property type="reaction ID" value="UER00658"/>
</dbReference>
<dbReference type="Pfam" id="PF00156">
    <property type="entry name" value="Pribosyltran"/>
    <property type="match status" value="1"/>
</dbReference>
<dbReference type="GO" id="GO:0032265">
    <property type="term" value="P:XMP salvage"/>
    <property type="evidence" value="ECO:0007669"/>
    <property type="project" value="UniProtKB-UniRule"/>
</dbReference>
<dbReference type="EC" id="2.4.2.22" evidence="5 6"/>
<evidence type="ECO:0000313" key="9">
    <source>
        <dbReference type="Proteomes" id="UP000234789"/>
    </source>
</evidence>
<comment type="catalytic activity">
    <reaction evidence="5">
        <text>XMP + diphosphate = xanthine + 5-phospho-alpha-D-ribose 1-diphosphate</text>
        <dbReference type="Rhea" id="RHEA:10800"/>
        <dbReference type="ChEBI" id="CHEBI:17712"/>
        <dbReference type="ChEBI" id="CHEBI:33019"/>
        <dbReference type="ChEBI" id="CHEBI:57464"/>
        <dbReference type="ChEBI" id="CHEBI:58017"/>
        <dbReference type="EC" id="2.4.2.22"/>
    </reaction>
</comment>
<evidence type="ECO:0000256" key="1">
    <source>
        <dbReference type="ARBA" id="ARBA00022490"/>
    </source>
</evidence>
<reference evidence="8 9" key="1">
    <citation type="submission" date="2017-05" db="EMBL/GenBank/DDBJ databases">
        <title>Functional genome analysis of Paenibacillus pasadenensis strain R16: insights on endophytic life style and antifungal activity.</title>
        <authorList>
            <person name="Passera A."/>
            <person name="Marcolungo L."/>
            <person name="Casati P."/>
            <person name="Brasca M."/>
            <person name="Quaglino F."/>
            <person name="Delledonne M."/>
        </authorList>
    </citation>
    <scope>NUCLEOTIDE SEQUENCE [LARGE SCALE GENOMIC DNA]</scope>
    <source>
        <strain evidence="8 9">R16</strain>
    </source>
</reference>
<keyword evidence="2 5" id="KW-0328">Glycosyltransferase</keyword>
<comment type="subcellular location">
    <subcellularLocation>
        <location evidence="5">Cytoplasm</location>
    </subcellularLocation>
</comment>
<protein>
    <recommendedName>
        <fullName evidence="5 6">Xanthine phosphoribosyltransferase</fullName>
        <shortName evidence="5">XPRTase</shortName>
        <ecNumber evidence="5 6">2.4.2.22</ecNumber>
    </recommendedName>
</protein>
<dbReference type="GO" id="GO:0006166">
    <property type="term" value="P:purine ribonucleoside salvage"/>
    <property type="evidence" value="ECO:0007669"/>
    <property type="project" value="UniProtKB-KW"/>
</dbReference>
<proteinExistence type="inferred from homology"/>
<evidence type="ECO:0000256" key="4">
    <source>
        <dbReference type="ARBA" id="ARBA00022726"/>
    </source>
</evidence>
<gene>
    <name evidence="5" type="primary">xpt</name>
    <name evidence="8" type="ORF">B8V81_3821</name>
</gene>
<accession>A0A2N5N507</accession>
<dbReference type="GO" id="GO:0005737">
    <property type="term" value="C:cytoplasm"/>
    <property type="evidence" value="ECO:0007669"/>
    <property type="project" value="UniProtKB-SubCell"/>
</dbReference>
<dbReference type="Proteomes" id="UP000234789">
    <property type="component" value="Unassembled WGS sequence"/>
</dbReference>